<feature type="non-terminal residue" evidence="8">
    <location>
        <position position="1"/>
    </location>
</feature>
<comment type="similarity">
    <text evidence="2">Belongs to the nitrile hydratase subunit beta family.</text>
</comment>
<evidence type="ECO:0000313" key="8">
    <source>
        <dbReference type="EMBL" id="SVA09538.1"/>
    </source>
</evidence>
<dbReference type="GO" id="GO:0018822">
    <property type="term" value="F:nitrile hydratase activity"/>
    <property type="evidence" value="ECO:0007669"/>
    <property type="project" value="UniProtKB-EC"/>
</dbReference>
<evidence type="ECO:0000259" key="6">
    <source>
        <dbReference type="Pfam" id="PF02211"/>
    </source>
</evidence>
<dbReference type="InterPro" id="IPR024690">
    <property type="entry name" value="CN_hydtase_beta_dom_C"/>
</dbReference>
<comment type="catalytic activity">
    <reaction evidence="5">
        <text>an aliphatic primary amide = an aliphatic nitrile + H2O</text>
        <dbReference type="Rhea" id="RHEA:12673"/>
        <dbReference type="ChEBI" id="CHEBI:15377"/>
        <dbReference type="ChEBI" id="CHEBI:65285"/>
        <dbReference type="ChEBI" id="CHEBI:80291"/>
        <dbReference type="EC" id="4.2.1.84"/>
    </reaction>
</comment>
<evidence type="ECO:0000256" key="3">
    <source>
        <dbReference type="ARBA" id="ARBA00013079"/>
    </source>
</evidence>
<evidence type="ECO:0000256" key="2">
    <source>
        <dbReference type="ARBA" id="ARBA00009098"/>
    </source>
</evidence>
<gene>
    <name evidence="8" type="ORF">METZ01_LOCUS62392</name>
</gene>
<dbReference type="EMBL" id="UINC01003823">
    <property type="protein sequence ID" value="SVA09538.1"/>
    <property type="molecule type" value="Genomic_DNA"/>
</dbReference>
<evidence type="ECO:0000256" key="5">
    <source>
        <dbReference type="ARBA" id="ARBA00044877"/>
    </source>
</evidence>
<dbReference type="InterPro" id="IPR003168">
    <property type="entry name" value="Nitrile_hydratase_bsu"/>
</dbReference>
<dbReference type="InterPro" id="IPR049054">
    <property type="entry name" value="CN_hydtase_beta-like_N"/>
</dbReference>
<name>A0A381T1V7_9ZZZZ</name>
<dbReference type="InterPro" id="IPR042262">
    <property type="entry name" value="CN_hydtase_beta_C"/>
</dbReference>
<sequence>VFALTLAAGASGQWNLDQSRHARERQHPISYLSHSYYENWLAGLETLLLENNMVTPDELASGITGSLPDPKRSPPLQAADVESALHRGKSVQMPIDRPARFHVGENVRVVNNHPRGHTRAPRYTRGRTGLIKTYHGAHVFPDQHAKGERVGEPLYSVEFTSRELWGTGGNPLDAILVDLFEPYLEHA</sequence>
<keyword evidence="4" id="KW-0456">Lyase</keyword>
<comment type="function">
    <text evidence="1">NHase catalyzes the hydration of various nitrile compounds to the corresponding amides.</text>
</comment>
<dbReference type="EC" id="4.2.1.84" evidence="3"/>
<dbReference type="NCBIfam" id="TIGR03888">
    <property type="entry name" value="nitrile_beta"/>
    <property type="match status" value="1"/>
</dbReference>
<accession>A0A381T1V7</accession>
<organism evidence="8">
    <name type="scientific">marine metagenome</name>
    <dbReference type="NCBI Taxonomy" id="408172"/>
    <lineage>
        <taxon>unclassified sequences</taxon>
        <taxon>metagenomes</taxon>
        <taxon>ecological metagenomes</taxon>
    </lineage>
</organism>
<dbReference type="GO" id="GO:0046914">
    <property type="term" value="F:transition metal ion binding"/>
    <property type="evidence" value="ECO:0007669"/>
    <property type="project" value="InterPro"/>
</dbReference>
<feature type="domain" description="Nitrile hydratase beta subunit" evidence="6">
    <location>
        <begin position="92"/>
        <end position="185"/>
    </location>
</feature>
<dbReference type="Gene3D" id="2.30.30.50">
    <property type="match status" value="1"/>
</dbReference>
<dbReference type="AlphaFoldDB" id="A0A381T1V7"/>
<evidence type="ECO:0000256" key="1">
    <source>
        <dbReference type="ARBA" id="ARBA00004042"/>
    </source>
</evidence>
<reference evidence="8" key="1">
    <citation type="submission" date="2018-05" db="EMBL/GenBank/DDBJ databases">
        <authorList>
            <person name="Lanie J.A."/>
            <person name="Ng W.-L."/>
            <person name="Kazmierczak K.M."/>
            <person name="Andrzejewski T.M."/>
            <person name="Davidsen T.M."/>
            <person name="Wayne K.J."/>
            <person name="Tettelin H."/>
            <person name="Glass J.I."/>
            <person name="Rusch D."/>
            <person name="Podicherti R."/>
            <person name="Tsui H.-C.T."/>
            <person name="Winkler M.E."/>
        </authorList>
    </citation>
    <scope>NUCLEOTIDE SEQUENCE</scope>
</reference>
<protein>
    <recommendedName>
        <fullName evidence="3">nitrile hydratase</fullName>
        <ecNumber evidence="3">4.2.1.84</ecNumber>
    </recommendedName>
</protein>
<evidence type="ECO:0000259" key="7">
    <source>
        <dbReference type="Pfam" id="PF21006"/>
    </source>
</evidence>
<dbReference type="Pfam" id="PF02211">
    <property type="entry name" value="NHase_beta_C"/>
    <property type="match status" value="1"/>
</dbReference>
<feature type="domain" description="Nitrile hydratase beta subunit-like N-terminal" evidence="7">
    <location>
        <begin position="1"/>
        <end position="71"/>
    </location>
</feature>
<dbReference type="SUPFAM" id="SSF50090">
    <property type="entry name" value="Electron transport accessory proteins"/>
    <property type="match status" value="1"/>
</dbReference>
<dbReference type="Pfam" id="PF21006">
    <property type="entry name" value="NHase_beta_N"/>
    <property type="match status" value="1"/>
</dbReference>
<dbReference type="Gene3D" id="1.10.472.20">
    <property type="entry name" value="Nitrile hydratase, beta subunit"/>
    <property type="match status" value="1"/>
</dbReference>
<dbReference type="InterPro" id="IPR008990">
    <property type="entry name" value="Elect_transpt_acc-like_dom_sf"/>
</dbReference>
<proteinExistence type="inferred from homology"/>
<evidence type="ECO:0000256" key="4">
    <source>
        <dbReference type="ARBA" id="ARBA00023239"/>
    </source>
</evidence>